<dbReference type="RefSeq" id="WP_171562115.1">
    <property type="nucleotide sequence ID" value="NZ_JABFCS010000001.1"/>
</dbReference>
<reference evidence="1 2" key="1">
    <citation type="submission" date="2020-05" db="EMBL/GenBank/DDBJ databases">
        <authorList>
            <person name="Khan S.A."/>
            <person name="Jeon C.O."/>
            <person name="Chun B.H."/>
        </authorList>
    </citation>
    <scope>NUCLEOTIDE SEQUENCE [LARGE SCALE GENOMIC DNA]</scope>
    <source>
        <strain evidence="1 2">B156</strain>
    </source>
</reference>
<comment type="caution">
    <text evidence="1">The sequence shown here is derived from an EMBL/GenBank/DDBJ whole genome shotgun (WGS) entry which is preliminary data.</text>
</comment>
<evidence type="ECO:0000313" key="1">
    <source>
        <dbReference type="EMBL" id="NNU44864.1"/>
    </source>
</evidence>
<dbReference type="AlphaFoldDB" id="A0A849KEA1"/>
<organism evidence="1 2">
    <name type="scientific">Ramlibacter montanisoli</name>
    <dbReference type="NCBI Taxonomy" id="2732512"/>
    <lineage>
        <taxon>Bacteria</taxon>
        <taxon>Pseudomonadati</taxon>
        <taxon>Pseudomonadota</taxon>
        <taxon>Betaproteobacteria</taxon>
        <taxon>Burkholderiales</taxon>
        <taxon>Comamonadaceae</taxon>
        <taxon>Ramlibacter</taxon>
    </lineage>
</organism>
<evidence type="ECO:0000313" key="2">
    <source>
        <dbReference type="Proteomes" id="UP000552954"/>
    </source>
</evidence>
<name>A0A849KEA1_9BURK</name>
<protein>
    <submittedName>
        <fullName evidence="1">Uncharacterized protein</fullName>
    </submittedName>
</protein>
<sequence length="97" mass="11107">MFSWFSTSESVRFGQELATFVLSELSSSTGKADAKFTAKAEKALIRADQRVQDFKARERMNVYKKAKLANAFLWTLKDKGCTEQYANQLTDWLSVRL</sequence>
<accession>A0A849KEA1</accession>
<dbReference type="EMBL" id="JABFCS010000001">
    <property type="protein sequence ID" value="NNU44864.1"/>
    <property type="molecule type" value="Genomic_DNA"/>
</dbReference>
<reference evidence="1 2" key="2">
    <citation type="submission" date="2020-06" db="EMBL/GenBank/DDBJ databases">
        <title>Ramlibacter rhizophilus sp. nov., isolated from rhizosphere soil of national flower Mugunghwa from South Korea.</title>
        <authorList>
            <person name="Zheng-Fei Y."/>
            <person name="Huan T."/>
        </authorList>
    </citation>
    <scope>NUCLEOTIDE SEQUENCE [LARGE SCALE GENOMIC DNA]</scope>
    <source>
        <strain evidence="1 2">B156</strain>
    </source>
</reference>
<gene>
    <name evidence="1" type="ORF">HK415_19410</name>
</gene>
<proteinExistence type="predicted"/>
<keyword evidence="2" id="KW-1185">Reference proteome</keyword>
<dbReference type="Proteomes" id="UP000552954">
    <property type="component" value="Unassembled WGS sequence"/>
</dbReference>